<organism evidence="4">
    <name type="scientific">Cyclophora tenuis</name>
    <name type="common">Marine diatom</name>
    <dbReference type="NCBI Taxonomy" id="216820"/>
    <lineage>
        <taxon>Eukaryota</taxon>
        <taxon>Sar</taxon>
        <taxon>Stramenopiles</taxon>
        <taxon>Ochrophyta</taxon>
        <taxon>Bacillariophyta</taxon>
        <taxon>Fragilariophyceae</taxon>
        <taxon>Fragilariophycidae</taxon>
        <taxon>Cyclophorales</taxon>
        <taxon>Cyclophoraceae</taxon>
        <taxon>Cyclophora</taxon>
    </lineage>
</organism>
<dbReference type="Gene3D" id="3.40.50.1950">
    <property type="entry name" value="Flavin prenyltransferase-like"/>
    <property type="match status" value="1"/>
</dbReference>
<dbReference type="InterPro" id="IPR036551">
    <property type="entry name" value="Flavin_trans-like"/>
</dbReference>
<dbReference type="EMBL" id="HBFW01018817">
    <property type="protein sequence ID" value="CAD8940990.1"/>
    <property type="molecule type" value="Transcribed_RNA"/>
</dbReference>
<name>A0A7S1D871_CYCTE</name>
<feature type="domain" description="Flavoprotein" evidence="3">
    <location>
        <begin position="10"/>
        <end position="205"/>
    </location>
</feature>
<keyword evidence="1" id="KW-0173">Coenzyme A biosynthesis</keyword>
<dbReference type="GO" id="GO:0071513">
    <property type="term" value="C:phosphopantothenoylcysteine decarboxylase complex"/>
    <property type="evidence" value="ECO:0007669"/>
    <property type="project" value="TreeGrafter"/>
</dbReference>
<evidence type="ECO:0000313" key="4">
    <source>
        <dbReference type="EMBL" id="CAD8940990.1"/>
    </source>
</evidence>
<dbReference type="GO" id="GO:0004633">
    <property type="term" value="F:phosphopantothenoylcysteine decarboxylase activity"/>
    <property type="evidence" value="ECO:0007669"/>
    <property type="project" value="TreeGrafter"/>
</dbReference>
<accession>A0A7S1D871</accession>
<protein>
    <recommendedName>
        <fullName evidence="3">Flavoprotein domain-containing protein</fullName>
    </recommendedName>
</protein>
<proteinExistence type="inferred from homology"/>
<evidence type="ECO:0000256" key="2">
    <source>
        <dbReference type="ARBA" id="ARBA00038350"/>
    </source>
</evidence>
<dbReference type="Pfam" id="PF02441">
    <property type="entry name" value="Flavoprotein"/>
    <property type="match status" value="1"/>
</dbReference>
<dbReference type="PANTHER" id="PTHR14359">
    <property type="entry name" value="HOMO-OLIGOMERIC FLAVIN CONTAINING CYS DECARBOXYLASE FAMILY"/>
    <property type="match status" value="1"/>
</dbReference>
<sequence>MTTTDRRRPRILLGVTGSVAAVKSPEIAVRLHRDLNADVRILLTSGGDNFWNKAQDYDGTAWNEFRELSPPVRIYSPQEEWEGWDRLGDPVLHIDLRDWADLVVIAPLSAHTLAKISNGLCDDTLSCVLRAWDLGYGTRPAKPLVLAPAMNTAMWIHPITTQQLKTITDLSNQTTVVPPQEKALACGEIGNGALAPVDIIVQHVRQSLNH</sequence>
<dbReference type="PANTHER" id="PTHR14359:SF6">
    <property type="entry name" value="PHOSPHOPANTOTHENOYLCYSTEINE DECARBOXYLASE"/>
    <property type="match status" value="1"/>
</dbReference>
<gene>
    <name evidence="4" type="ORF">CTEN0397_LOCUS12056</name>
</gene>
<dbReference type="GO" id="GO:0010181">
    <property type="term" value="F:FMN binding"/>
    <property type="evidence" value="ECO:0007669"/>
    <property type="project" value="TreeGrafter"/>
</dbReference>
<dbReference type="GO" id="GO:0015937">
    <property type="term" value="P:coenzyme A biosynthetic process"/>
    <property type="evidence" value="ECO:0007669"/>
    <property type="project" value="UniProtKB-KW"/>
</dbReference>
<dbReference type="AlphaFoldDB" id="A0A7S1D871"/>
<dbReference type="InterPro" id="IPR003382">
    <property type="entry name" value="Flavoprotein"/>
</dbReference>
<evidence type="ECO:0000256" key="1">
    <source>
        <dbReference type="ARBA" id="ARBA00022993"/>
    </source>
</evidence>
<evidence type="ECO:0000259" key="3">
    <source>
        <dbReference type="Pfam" id="PF02441"/>
    </source>
</evidence>
<reference evidence="4" key="1">
    <citation type="submission" date="2021-01" db="EMBL/GenBank/DDBJ databases">
        <authorList>
            <person name="Corre E."/>
            <person name="Pelletier E."/>
            <person name="Niang G."/>
            <person name="Scheremetjew M."/>
            <person name="Finn R."/>
            <person name="Kale V."/>
            <person name="Holt S."/>
            <person name="Cochrane G."/>
            <person name="Meng A."/>
            <person name="Brown T."/>
            <person name="Cohen L."/>
        </authorList>
    </citation>
    <scope>NUCLEOTIDE SEQUENCE</scope>
    <source>
        <strain evidence="4">ECT3854</strain>
    </source>
</reference>
<comment type="similarity">
    <text evidence="2">Belongs to the HFCD (homooligomeric flavin containing Cys decarboxylase) superfamily.</text>
</comment>
<dbReference type="SUPFAM" id="SSF52507">
    <property type="entry name" value="Homo-oligomeric flavin-containing Cys decarboxylases, HFCD"/>
    <property type="match status" value="1"/>
</dbReference>